<dbReference type="Gene3D" id="1.25.40.10">
    <property type="entry name" value="Tetratricopeptide repeat domain"/>
    <property type="match status" value="3"/>
</dbReference>
<reference evidence="4 5" key="1">
    <citation type="submission" date="2019-02" db="EMBL/GenBank/DDBJ databases">
        <title>Shewanella sp. D4-2 isolated from Dokdo Island.</title>
        <authorList>
            <person name="Baek K."/>
        </authorList>
    </citation>
    <scope>NUCLEOTIDE SEQUENCE [LARGE SCALE GENOMIC DNA]</scope>
    <source>
        <strain evidence="4 5">D4-2</strain>
    </source>
</reference>
<dbReference type="SUPFAM" id="SSF81901">
    <property type="entry name" value="HCP-like"/>
    <property type="match status" value="1"/>
</dbReference>
<evidence type="ECO:0000313" key="4">
    <source>
        <dbReference type="EMBL" id="QBF84144.1"/>
    </source>
</evidence>
<dbReference type="KEGG" id="smai:EXU30_16810"/>
<keyword evidence="2" id="KW-0802">TPR repeat</keyword>
<sequence length="414" mass="46771">MQKVTKLASVLMLSLCGSMVATTATAAEKCPIDKRQSKAVGASAAKKVQKSFEAYTEGNVDEAIAILLEANPKNDFDKAYIARMLGNFYAEKGQMKTAVKYLKTAVEADVLGGTDHGATLRLYADLLLQEKRFKEAIPYYYKWMEFTCKEEAQIYRRIGIAHSELKEWDKVLKVADKGIELSEKPDKGLYQMKLTAYFNQKNYKQAVKILETMVPLFQDDKRLWVQLAQFYLMTEDYDRSLATYDLAYKNGFLETAGNITRLSQLLAQKGSPYQGAKIFEKHMKSGLIEKNKKNYTILAGFYHSAKELKQAASYYGIAAEYDNDGELLLKQGRILVLDQKQKQAIPVLKKALDAGLDNPGEAQFELALAHLTLKQYKSAYQRAVLAAKDNKTKRSANSYISYIKEKARIHNVTL</sequence>
<dbReference type="Pfam" id="PF13424">
    <property type="entry name" value="TPR_12"/>
    <property type="match status" value="1"/>
</dbReference>
<keyword evidence="1" id="KW-0677">Repeat</keyword>
<evidence type="ECO:0000256" key="1">
    <source>
        <dbReference type="ARBA" id="ARBA00022737"/>
    </source>
</evidence>
<dbReference type="OrthoDB" id="5592888at2"/>
<gene>
    <name evidence="4" type="ORF">EXU30_16810</name>
</gene>
<organism evidence="4 5">
    <name type="scientific">Shewanella maritima</name>
    <dbReference type="NCBI Taxonomy" id="2520507"/>
    <lineage>
        <taxon>Bacteria</taxon>
        <taxon>Pseudomonadati</taxon>
        <taxon>Pseudomonadota</taxon>
        <taxon>Gammaproteobacteria</taxon>
        <taxon>Alteromonadales</taxon>
        <taxon>Shewanellaceae</taxon>
        <taxon>Shewanella</taxon>
    </lineage>
</organism>
<evidence type="ECO:0000313" key="5">
    <source>
        <dbReference type="Proteomes" id="UP000291106"/>
    </source>
</evidence>
<evidence type="ECO:0000256" key="3">
    <source>
        <dbReference type="SAM" id="SignalP"/>
    </source>
</evidence>
<evidence type="ECO:0000256" key="2">
    <source>
        <dbReference type="ARBA" id="ARBA00022803"/>
    </source>
</evidence>
<dbReference type="PANTHER" id="PTHR44186">
    <property type="match status" value="1"/>
</dbReference>
<dbReference type="SMART" id="SM00028">
    <property type="entry name" value="TPR"/>
    <property type="match status" value="4"/>
</dbReference>
<name>A0A411PKV8_9GAMM</name>
<feature type="signal peptide" evidence="3">
    <location>
        <begin position="1"/>
        <end position="26"/>
    </location>
</feature>
<dbReference type="InterPro" id="IPR011990">
    <property type="entry name" value="TPR-like_helical_dom_sf"/>
</dbReference>
<dbReference type="SUPFAM" id="SSF48452">
    <property type="entry name" value="TPR-like"/>
    <property type="match status" value="1"/>
</dbReference>
<dbReference type="PANTHER" id="PTHR44186:SF1">
    <property type="entry name" value="BARDET-BIEDL SYNDROME 4 PROTEIN"/>
    <property type="match status" value="1"/>
</dbReference>
<feature type="chain" id="PRO_5019483399" evidence="3">
    <location>
        <begin position="27"/>
        <end position="414"/>
    </location>
</feature>
<dbReference type="InterPro" id="IPR019734">
    <property type="entry name" value="TPR_rpt"/>
</dbReference>
<dbReference type="AlphaFoldDB" id="A0A411PKV8"/>
<dbReference type="Proteomes" id="UP000291106">
    <property type="component" value="Chromosome"/>
</dbReference>
<proteinExistence type="predicted"/>
<keyword evidence="5" id="KW-1185">Reference proteome</keyword>
<dbReference type="RefSeq" id="WP_130601961.1">
    <property type="nucleotide sequence ID" value="NZ_CP036200.1"/>
</dbReference>
<dbReference type="EMBL" id="CP036200">
    <property type="protein sequence ID" value="QBF84144.1"/>
    <property type="molecule type" value="Genomic_DNA"/>
</dbReference>
<keyword evidence="3" id="KW-0732">Signal</keyword>
<accession>A0A411PKV8</accession>
<protein>
    <submittedName>
        <fullName evidence="4">Tetratricopeptide repeat protein</fullName>
    </submittedName>
</protein>